<evidence type="ECO:0000256" key="2">
    <source>
        <dbReference type="SAM" id="SignalP"/>
    </source>
</evidence>
<feature type="chain" id="PRO_5040252297" evidence="2">
    <location>
        <begin position="21"/>
        <end position="162"/>
    </location>
</feature>
<protein>
    <submittedName>
        <fullName evidence="3">Uncharacterized protein</fullName>
    </submittedName>
</protein>
<gene>
    <name evidence="3" type="ORF">EV702DRAFT_1092123</name>
</gene>
<reference evidence="3" key="1">
    <citation type="journal article" date="2020" name="New Phytol.">
        <title>Comparative genomics reveals dynamic genome evolution in host specialist ectomycorrhizal fungi.</title>
        <authorList>
            <person name="Lofgren L.A."/>
            <person name="Nguyen N.H."/>
            <person name="Vilgalys R."/>
            <person name="Ruytinx J."/>
            <person name="Liao H.L."/>
            <person name="Branco S."/>
            <person name="Kuo A."/>
            <person name="LaButti K."/>
            <person name="Lipzen A."/>
            <person name="Andreopoulos W."/>
            <person name="Pangilinan J."/>
            <person name="Riley R."/>
            <person name="Hundley H."/>
            <person name="Na H."/>
            <person name="Barry K."/>
            <person name="Grigoriev I.V."/>
            <person name="Stajich J.E."/>
            <person name="Kennedy P.G."/>
        </authorList>
    </citation>
    <scope>NUCLEOTIDE SEQUENCE</scope>
    <source>
        <strain evidence="3">DOB743</strain>
    </source>
</reference>
<proteinExistence type="predicted"/>
<dbReference type="AlphaFoldDB" id="A0A9P7D511"/>
<organism evidence="3 4">
    <name type="scientific">Suillus placidus</name>
    <dbReference type="NCBI Taxonomy" id="48579"/>
    <lineage>
        <taxon>Eukaryota</taxon>
        <taxon>Fungi</taxon>
        <taxon>Dikarya</taxon>
        <taxon>Basidiomycota</taxon>
        <taxon>Agaricomycotina</taxon>
        <taxon>Agaricomycetes</taxon>
        <taxon>Agaricomycetidae</taxon>
        <taxon>Boletales</taxon>
        <taxon>Suillineae</taxon>
        <taxon>Suillaceae</taxon>
        <taxon>Suillus</taxon>
    </lineage>
</organism>
<keyword evidence="4" id="KW-1185">Reference proteome</keyword>
<feature type="signal peptide" evidence="2">
    <location>
        <begin position="1"/>
        <end position="20"/>
    </location>
</feature>
<sequence>MHFAALVALAVVASTVPGLAAPAPILHPQVTGAKRDDSTIFHNPPEKSRPLPARVVQDPASNTKRQWVSIFEDTGVTEGTSSNAKRQDTFANSDYGVTGDNWHSGKFDAKRQETIGIANSDWGITYDTTSSSNNAKREALSIAWPVFDYGVTEDTSSNNTKH</sequence>
<keyword evidence="2" id="KW-0732">Signal</keyword>
<comment type="caution">
    <text evidence="3">The sequence shown here is derived from an EMBL/GenBank/DDBJ whole genome shotgun (WGS) entry which is preliminary data.</text>
</comment>
<feature type="compositionally biased region" description="Basic and acidic residues" evidence="1">
    <location>
        <begin position="33"/>
        <end position="49"/>
    </location>
</feature>
<dbReference type="Proteomes" id="UP000714275">
    <property type="component" value="Unassembled WGS sequence"/>
</dbReference>
<evidence type="ECO:0000256" key="1">
    <source>
        <dbReference type="SAM" id="MobiDB-lite"/>
    </source>
</evidence>
<dbReference type="EMBL" id="JABBWD010000014">
    <property type="protein sequence ID" value="KAG1778816.1"/>
    <property type="molecule type" value="Genomic_DNA"/>
</dbReference>
<accession>A0A9P7D511</accession>
<feature type="region of interest" description="Disordered" evidence="1">
    <location>
        <begin position="30"/>
        <end position="62"/>
    </location>
</feature>
<evidence type="ECO:0000313" key="4">
    <source>
        <dbReference type="Proteomes" id="UP000714275"/>
    </source>
</evidence>
<evidence type="ECO:0000313" key="3">
    <source>
        <dbReference type="EMBL" id="KAG1778816.1"/>
    </source>
</evidence>
<dbReference type="OrthoDB" id="2693352at2759"/>
<name>A0A9P7D511_9AGAM</name>